<dbReference type="RefSeq" id="WP_133539762.1">
    <property type="nucleotide sequence ID" value="NZ_LNJZ01000002.1"/>
</dbReference>
<dbReference type="Proteomes" id="UP000294575">
    <property type="component" value="Unassembled WGS sequence"/>
</dbReference>
<proteinExistence type="predicted"/>
<keyword evidence="3" id="KW-1185">Reference proteome</keyword>
<feature type="compositionally biased region" description="Gly residues" evidence="1">
    <location>
        <begin position="65"/>
        <end position="75"/>
    </location>
</feature>
<gene>
    <name evidence="2" type="ORF">DFQ45_11651</name>
</gene>
<dbReference type="EMBL" id="SNYK01000016">
    <property type="protein sequence ID" value="TDQ35361.1"/>
    <property type="molecule type" value="Genomic_DNA"/>
</dbReference>
<name>A0A4R6TQX4_9GAMM</name>
<evidence type="ECO:0000256" key="1">
    <source>
        <dbReference type="SAM" id="MobiDB-lite"/>
    </source>
</evidence>
<evidence type="ECO:0000313" key="2">
    <source>
        <dbReference type="EMBL" id="TDQ35361.1"/>
    </source>
</evidence>
<accession>A0A4R6TQX4</accession>
<dbReference type="AlphaFoldDB" id="A0A4R6TQX4"/>
<sequence length="75" mass="8552">MTDERLQRMQNMAERFSHNGSVDQITLRQIEALSAGLEPENMTAERIKQIRQKERISQGNWPGENTGGLNHGQNC</sequence>
<reference evidence="2 3" key="1">
    <citation type="submission" date="2019-03" db="EMBL/GenBank/DDBJ databases">
        <title>Genomic Encyclopedia of Type Strains, Phase IV (KMG-IV): sequencing the most valuable type-strain genomes for metagenomic binning, comparative biology and taxonomic classification.</title>
        <authorList>
            <person name="Goeker M."/>
        </authorList>
    </citation>
    <scope>NUCLEOTIDE SEQUENCE [LARGE SCALE GENOMIC DNA]</scope>
    <source>
        <strain evidence="2 3">DSM 28679</strain>
    </source>
</reference>
<dbReference type="OrthoDB" id="9799384at2"/>
<protein>
    <submittedName>
        <fullName evidence="2">Uncharacterized protein</fullName>
    </submittedName>
</protein>
<organism evidence="2 3">
    <name type="scientific">Thiopseudomonas denitrificans</name>
    <dbReference type="NCBI Taxonomy" id="1501432"/>
    <lineage>
        <taxon>Bacteria</taxon>
        <taxon>Pseudomonadati</taxon>
        <taxon>Pseudomonadota</taxon>
        <taxon>Gammaproteobacteria</taxon>
        <taxon>Pseudomonadales</taxon>
        <taxon>Pseudomonadaceae</taxon>
        <taxon>Thiopseudomonas</taxon>
    </lineage>
</organism>
<comment type="caution">
    <text evidence="2">The sequence shown here is derived from an EMBL/GenBank/DDBJ whole genome shotgun (WGS) entry which is preliminary data.</text>
</comment>
<feature type="region of interest" description="Disordered" evidence="1">
    <location>
        <begin position="54"/>
        <end position="75"/>
    </location>
</feature>
<evidence type="ECO:0000313" key="3">
    <source>
        <dbReference type="Proteomes" id="UP000294575"/>
    </source>
</evidence>